<keyword evidence="8" id="KW-0282">Flagellum</keyword>
<gene>
    <name evidence="8" type="primary">flgB</name>
    <name evidence="9" type="ORF">DWX31_28575</name>
    <name evidence="11" type="ORF">DXC39_18950</name>
    <name evidence="10" type="ORF">DXD79_25415</name>
    <name evidence="8" type="ORF">ERS852407_04844</name>
</gene>
<dbReference type="Proteomes" id="UP000263014">
    <property type="component" value="Unassembled WGS sequence"/>
</dbReference>
<reference evidence="13 14" key="2">
    <citation type="submission" date="2018-08" db="EMBL/GenBank/DDBJ databases">
        <title>A genome reference for cultivated species of the human gut microbiota.</title>
        <authorList>
            <person name="Zou Y."/>
            <person name="Xue W."/>
            <person name="Luo G."/>
        </authorList>
    </citation>
    <scope>NUCLEOTIDE SEQUENCE [LARGE SCALE GENOMIC DNA]</scope>
    <source>
        <strain evidence="9 13">AF19-13AC</strain>
        <strain evidence="11 14">TF05-11AC</strain>
        <strain evidence="10 15">TM09-12</strain>
    </source>
</reference>
<dbReference type="EMBL" id="QSSQ01000021">
    <property type="protein sequence ID" value="RGM01750.1"/>
    <property type="molecule type" value="Genomic_DNA"/>
</dbReference>
<organism evidence="8 12">
    <name type="scientific">Hungatella hathewayi</name>
    <dbReference type="NCBI Taxonomy" id="154046"/>
    <lineage>
        <taxon>Bacteria</taxon>
        <taxon>Bacillati</taxon>
        <taxon>Bacillota</taxon>
        <taxon>Clostridia</taxon>
        <taxon>Lachnospirales</taxon>
        <taxon>Lachnospiraceae</taxon>
        <taxon>Hungatella</taxon>
    </lineage>
</organism>
<reference evidence="8 12" key="1">
    <citation type="submission" date="2015-09" db="EMBL/GenBank/DDBJ databases">
        <authorList>
            <consortium name="Pathogen Informatics"/>
        </authorList>
    </citation>
    <scope>NUCLEOTIDE SEQUENCE [LARGE SCALE GENOMIC DNA]</scope>
    <source>
        <strain evidence="8 12">2789STDY5608850</strain>
    </source>
</reference>
<dbReference type="PANTHER" id="PTHR30435">
    <property type="entry name" value="FLAGELLAR PROTEIN"/>
    <property type="match status" value="1"/>
</dbReference>
<dbReference type="PANTHER" id="PTHR30435:SF12">
    <property type="entry name" value="FLAGELLAR BASAL BODY ROD PROTEIN FLGB"/>
    <property type="match status" value="1"/>
</dbReference>
<comment type="similarity">
    <text evidence="2 6">Belongs to the flagella basal body rod proteins family.</text>
</comment>
<keyword evidence="8" id="KW-0966">Cell projection</keyword>
<comment type="subunit">
    <text evidence="6">The basal body constitutes a major portion of the flagellar organelle and consists of a number of rings mounted on a central rod.</text>
</comment>
<protein>
    <recommendedName>
        <fullName evidence="3 6">Flagellar basal body rod protein FlgB</fullName>
    </recommendedName>
</protein>
<comment type="subcellular location">
    <subcellularLocation>
        <location evidence="1 6">Bacterial flagellum basal body</location>
    </subcellularLocation>
</comment>
<dbReference type="EMBL" id="CYZE01000017">
    <property type="protein sequence ID" value="CUP06217.1"/>
    <property type="molecule type" value="Genomic_DNA"/>
</dbReference>
<dbReference type="PIRSF" id="PIRSF002889">
    <property type="entry name" value="Rod_FlgB"/>
    <property type="match status" value="1"/>
</dbReference>
<dbReference type="Proteomes" id="UP000261257">
    <property type="component" value="Unassembled WGS sequence"/>
</dbReference>
<dbReference type="EMBL" id="QTJW01000028">
    <property type="protein sequence ID" value="RGD67143.1"/>
    <property type="molecule type" value="Genomic_DNA"/>
</dbReference>
<evidence type="ECO:0000256" key="7">
    <source>
        <dbReference type="SAM" id="MobiDB-lite"/>
    </source>
</evidence>
<evidence type="ECO:0000256" key="5">
    <source>
        <dbReference type="ARBA" id="ARBA00024934"/>
    </source>
</evidence>
<evidence type="ECO:0000313" key="9">
    <source>
        <dbReference type="EMBL" id="RGD67143.1"/>
    </source>
</evidence>
<evidence type="ECO:0000256" key="4">
    <source>
        <dbReference type="ARBA" id="ARBA00023143"/>
    </source>
</evidence>
<dbReference type="AlphaFoldDB" id="A0A174K821"/>
<dbReference type="GO" id="GO:0030694">
    <property type="term" value="C:bacterial-type flagellum basal body, rod"/>
    <property type="evidence" value="ECO:0007669"/>
    <property type="project" value="InterPro"/>
</dbReference>
<name>A0A174K821_9FIRM</name>
<keyword evidence="8" id="KW-0969">Cilium</keyword>
<evidence type="ECO:0000313" key="12">
    <source>
        <dbReference type="Proteomes" id="UP000095651"/>
    </source>
</evidence>
<evidence type="ECO:0000256" key="1">
    <source>
        <dbReference type="ARBA" id="ARBA00004117"/>
    </source>
</evidence>
<evidence type="ECO:0000313" key="11">
    <source>
        <dbReference type="EMBL" id="RGM01750.1"/>
    </source>
</evidence>
<keyword evidence="4 6" id="KW-0975">Bacterial flagellum</keyword>
<dbReference type="InterPro" id="IPR006300">
    <property type="entry name" value="FlgB"/>
</dbReference>
<dbReference type="GO" id="GO:0071978">
    <property type="term" value="P:bacterial-type flagellum-dependent swarming motility"/>
    <property type="evidence" value="ECO:0007669"/>
    <property type="project" value="TreeGrafter"/>
</dbReference>
<evidence type="ECO:0000256" key="2">
    <source>
        <dbReference type="ARBA" id="ARBA00009677"/>
    </source>
</evidence>
<accession>A0A174K821</accession>
<sequence>MPLFEDAAFRALQSGLDAMWLKQQVASHNIANVETPDFKAKKVEFKQVLKEAADGNGPVYQAVVGTDNDTEARPDGNNVQVEKEELDLWKAYTEYSAMTSRMSGKLSTLRYVINNTGK</sequence>
<evidence type="ECO:0000256" key="3">
    <source>
        <dbReference type="ARBA" id="ARBA00014376"/>
    </source>
</evidence>
<dbReference type="Proteomes" id="UP000095651">
    <property type="component" value="Unassembled WGS sequence"/>
</dbReference>
<feature type="region of interest" description="Disordered" evidence="7">
    <location>
        <begin position="59"/>
        <end position="78"/>
    </location>
</feature>
<evidence type="ECO:0000313" key="8">
    <source>
        <dbReference type="EMBL" id="CUP06217.1"/>
    </source>
</evidence>
<evidence type="ECO:0000313" key="10">
    <source>
        <dbReference type="EMBL" id="RGI98390.1"/>
    </source>
</evidence>
<evidence type="ECO:0000313" key="14">
    <source>
        <dbReference type="Proteomes" id="UP000261257"/>
    </source>
</evidence>
<evidence type="ECO:0000256" key="6">
    <source>
        <dbReference type="PIRNR" id="PIRNR002889"/>
    </source>
</evidence>
<dbReference type="OrthoDB" id="9792068at2"/>
<evidence type="ECO:0000313" key="15">
    <source>
        <dbReference type="Proteomes" id="UP000263014"/>
    </source>
</evidence>
<proteinExistence type="inferred from homology"/>
<dbReference type="RefSeq" id="WP_002605081.1">
    <property type="nucleotide sequence ID" value="NZ_CABIXC010000017.1"/>
</dbReference>
<comment type="function">
    <text evidence="5 6">Structural component of flagellum, the bacterial motility apparatus. Part of the rod structure of flagellar basal body.</text>
</comment>
<dbReference type="Proteomes" id="UP000261023">
    <property type="component" value="Unassembled WGS sequence"/>
</dbReference>
<dbReference type="EMBL" id="QSON01000016">
    <property type="protein sequence ID" value="RGI98390.1"/>
    <property type="molecule type" value="Genomic_DNA"/>
</dbReference>
<evidence type="ECO:0000313" key="13">
    <source>
        <dbReference type="Proteomes" id="UP000261023"/>
    </source>
</evidence>